<keyword evidence="2" id="KW-1185">Reference proteome</keyword>
<reference evidence="1 2" key="1">
    <citation type="submission" date="2023-02" db="EMBL/GenBank/DDBJ databases">
        <title>LHISI_Scaffold_Assembly.</title>
        <authorList>
            <person name="Stuart O.P."/>
            <person name="Cleave R."/>
            <person name="Magrath M.J.L."/>
            <person name="Mikheyev A.S."/>
        </authorList>
    </citation>
    <scope>NUCLEOTIDE SEQUENCE [LARGE SCALE GENOMIC DNA]</scope>
    <source>
        <strain evidence="1">Daus_M_001</strain>
        <tissue evidence="1">Leg muscle</tissue>
    </source>
</reference>
<dbReference type="Proteomes" id="UP001159363">
    <property type="component" value="Chromosome 3"/>
</dbReference>
<name>A0ABQ9HZ83_9NEOP</name>
<dbReference type="EMBL" id="JARBHB010000003">
    <property type="protein sequence ID" value="KAJ8889697.1"/>
    <property type="molecule type" value="Genomic_DNA"/>
</dbReference>
<evidence type="ECO:0000313" key="1">
    <source>
        <dbReference type="EMBL" id="KAJ8889697.1"/>
    </source>
</evidence>
<dbReference type="InterPro" id="IPR036875">
    <property type="entry name" value="Znf_CCHC_sf"/>
</dbReference>
<evidence type="ECO:0008006" key="3">
    <source>
        <dbReference type="Google" id="ProtNLM"/>
    </source>
</evidence>
<gene>
    <name evidence="1" type="ORF">PR048_009198</name>
</gene>
<protein>
    <recommendedName>
        <fullName evidence="3">CCHC-type domain-containing protein</fullName>
    </recommendedName>
</protein>
<dbReference type="SUPFAM" id="SSF57756">
    <property type="entry name" value="Retrovirus zinc finger-like domains"/>
    <property type="match status" value="1"/>
</dbReference>
<proteinExistence type="predicted"/>
<comment type="caution">
    <text evidence="1">The sequence shown here is derived from an EMBL/GenBank/DDBJ whole genome shotgun (WGS) entry which is preliminary data.</text>
</comment>
<accession>A0ABQ9HZ83</accession>
<sequence>MLRSTVELRALEMEIEGRPTFSLLIYSTPKPARGADVTVVCDRVENRRCVNCAARGHTSYECTKSRN</sequence>
<evidence type="ECO:0000313" key="2">
    <source>
        <dbReference type="Proteomes" id="UP001159363"/>
    </source>
</evidence>
<organism evidence="1 2">
    <name type="scientific">Dryococelus australis</name>
    <dbReference type="NCBI Taxonomy" id="614101"/>
    <lineage>
        <taxon>Eukaryota</taxon>
        <taxon>Metazoa</taxon>
        <taxon>Ecdysozoa</taxon>
        <taxon>Arthropoda</taxon>
        <taxon>Hexapoda</taxon>
        <taxon>Insecta</taxon>
        <taxon>Pterygota</taxon>
        <taxon>Neoptera</taxon>
        <taxon>Polyneoptera</taxon>
        <taxon>Phasmatodea</taxon>
        <taxon>Verophasmatodea</taxon>
        <taxon>Anareolatae</taxon>
        <taxon>Phasmatidae</taxon>
        <taxon>Eurycanthinae</taxon>
        <taxon>Dryococelus</taxon>
    </lineage>
</organism>